<evidence type="ECO:0000313" key="3">
    <source>
        <dbReference type="Proteomes" id="UP000001542"/>
    </source>
</evidence>
<protein>
    <submittedName>
        <fullName evidence="2">Protein kinase, putative</fullName>
    </submittedName>
</protein>
<dbReference type="SUPFAM" id="SSF56112">
    <property type="entry name" value="Protein kinase-like (PK-like)"/>
    <property type="match status" value="1"/>
</dbReference>
<reference evidence="2" key="2">
    <citation type="journal article" date="2007" name="Science">
        <title>Draft genome sequence of the sexually transmitted pathogen Trichomonas vaginalis.</title>
        <authorList>
            <person name="Carlton J.M."/>
            <person name="Hirt R.P."/>
            <person name="Silva J.C."/>
            <person name="Delcher A.L."/>
            <person name="Schatz M."/>
            <person name="Zhao Q."/>
            <person name="Wortman J.R."/>
            <person name="Bidwell S.L."/>
            <person name="Alsmark U.C.M."/>
            <person name="Besteiro S."/>
            <person name="Sicheritz-Ponten T."/>
            <person name="Noel C.J."/>
            <person name="Dacks J.B."/>
            <person name="Foster P.G."/>
            <person name="Simillion C."/>
            <person name="Van de Peer Y."/>
            <person name="Miranda-Saavedra D."/>
            <person name="Barton G.J."/>
            <person name="Westrop G.D."/>
            <person name="Mueller S."/>
            <person name="Dessi D."/>
            <person name="Fiori P.L."/>
            <person name="Ren Q."/>
            <person name="Paulsen I."/>
            <person name="Zhang H."/>
            <person name="Bastida-Corcuera F.D."/>
            <person name="Simoes-Barbosa A."/>
            <person name="Brown M.T."/>
            <person name="Hayes R.D."/>
            <person name="Mukherjee M."/>
            <person name="Okumura C.Y."/>
            <person name="Schneider R."/>
            <person name="Smith A.J."/>
            <person name="Vanacova S."/>
            <person name="Villalvazo M."/>
            <person name="Haas B.J."/>
            <person name="Pertea M."/>
            <person name="Feldblyum T.V."/>
            <person name="Utterback T.R."/>
            <person name="Shu C.L."/>
            <person name="Osoegawa K."/>
            <person name="de Jong P.J."/>
            <person name="Hrdy I."/>
            <person name="Horvathova L."/>
            <person name="Zubacova Z."/>
            <person name="Dolezal P."/>
            <person name="Malik S.B."/>
            <person name="Logsdon J.M. Jr."/>
            <person name="Henze K."/>
            <person name="Gupta A."/>
            <person name="Wang C.C."/>
            <person name="Dunne R.L."/>
            <person name="Upcroft J.A."/>
            <person name="Upcroft P."/>
            <person name="White O."/>
            <person name="Salzberg S.L."/>
            <person name="Tang P."/>
            <person name="Chiu C.-H."/>
            <person name="Lee Y.-S."/>
            <person name="Embley T.M."/>
            <person name="Coombs G.H."/>
            <person name="Mottram J.C."/>
            <person name="Tachezy J."/>
            <person name="Fraser-Liggett C.M."/>
            <person name="Johnson P.J."/>
        </authorList>
    </citation>
    <scope>NUCLEOTIDE SEQUENCE [LARGE SCALE GENOMIC DNA]</scope>
    <source>
        <strain evidence="2">G3</strain>
    </source>
</reference>
<keyword evidence="3" id="KW-1185">Reference proteome</keyword>
<keyword evidence="2" id="KW-0808">Transferase</keyword>
<dbReference type="Gene3D" id="1.10.510.10">
    <property type="entry name" value="Transferase(Phosphotransferase) domain 1"/>
    <property type="match status" value="1"/>
</dbReference>
<gene>
    <name evidence="2" type="ORF">TVAG_256780</name>
</gene>
<name>A2FEY4_TRIV3</name>
<dbReference type="InterPro" id="IPR000719">
    <property type="entry name" value="Prot_kinase_dom"/>
</dbReference>
<dbReference type="AlphaFoldDB" id="A2FEY4"/>
<dbReference type="InterPro" id="IPR011009">
    <property type="entry name" value="Kinase-like_dom_sf"/>
</dbReference>
<dbReference type="GO" id="GO:0004674">
    <property type="term" value="F:protein serine/threonine kinase activity"/>
    <property type="evidence" value="ECO:0000318"/>
    <property type="project" value="GO_Central"/>
</dbReference>
<dbReference type="SMR" id="A2FEY4"/>
<dbReference type="PROSITE" id="PS50011">
    <property type="entry name" value="PROTEIN_KINASE_DOM"/>
    <property type="match status" value="1"/>
</dbReference>
<dbReference type="PANTHER" id="PTHR24362:SF309">
    <property type="entry name" value="PROTEIN KINASE DOMAIN-CONTAINING PROTEIN"/>
    <property type="match status" value="1"/>
</dbReference>
<dbReference type="GO" id="GO:0005524">
    <property type="term" value="F:ATP binding"/>
    <property type="evidence" value="ECO:0007669"/>
    <property type="project" value="InterPro"/>
</dbReference>
<dbReference type="VEuPathDB" id="TrichDB:TVAGG3_0046880"/>
<evidence type="ECO:0000259" key="1">
    <source>
        <dbReference type="PROSITE" id="PS50011"/>
    </source>
</evidence>
<accession>A2FEY4</accession>
<dbReference type="KEGG" id="tva:4754311"/>
<dbReference type="OrthoDB" id="4062651at2759"/>
<dbReference type="InParanoid" id="A2FEY4"/>
<feature type="domain" description="Protein kinase" evidence="1">
    <location>
        <begin position="1"/>
        <end position="215"/>
    </location>
</feature>
<dbReference type="PANTHER" id="PTHR24362">
    <property type="entry name" value="SERINE/THREONINE-PROTEIN KINASE NEK"/>
    <property type="match status" value="1"/>
</dbReference>
<dbReference type="SMART" id="SM00220">
    <property type="entry name" value="S_TKc"/>
    <property type="match status" value="1"/>
</dbReference>
<dbReference type="Proteomes" id="UP000001542">
    <property type="component" value="Unassembled WGS sequence"/>
</dbReference>
<organism evidence="2 3">
    <name type="scientific">Trichomonas vaginalis (strain ATCC PRA-98 / G3)</name>
    <dbReference type="NCBI Taxonomy" id="412133"/>
    <lineage>
        <taxon>Eukaryota</taxon>
        <taxon>Metamonada</taxon>
        <taxon>Parabasalia</taxon>
        <taxon>Trichomonadida</taxon>
        <taxon>Trichomonadidae</taxon>
        <taxon>Trichomonas</taxon>
    </lineage>
</organism>
<dbReference type="EMBL" id="DS113754">
    <property type="protein sequence ID" value="EAX96538.1"/>
    <property type="molecule type" value="Genomic_DNA"/>
</dbReference>
<reference evidence="2" key="1">
    <citation type="submission" date="2006-10" db="EMBL/GenBank/DDBJ databases">
        <authorList>
            <person name="Amadeo P."/>
            <person name="Zhao Q."/>
            <person name="Wortman J."/>
            <person name="Fraser-Liggett C."/>
            <person name="Carlton J."/>
        </authorList>
    </citation>
    <scope>NUCLEOTIDE SEQUENCE</scope>
    <source>
        <strain evidence="2">G3</strain>
    </source>
</reference>
<dbReference type="VEuPathDB" id="TrichDB:TVAG_256780"/>
<dbReference type="STRING" id="5722.A2FEY4"/>
<dbReference type="Pfam" id="PF00069">
    <property type="entry name" value="Pkinase"/>
    <property type="match status" value="1"/>
</dbReference>
<dbReference type="RefSeq" id="XP_001309468.1">
    <property type="nucleotide sequence ID" value="XM_001309467.1"/>
</dbReference>
<keyword evidence="2" id="KW-0418">Kinase</keyword>
<sequence>MDFISGVTLDNLVKYLITNQLDFRDYQILAISYVISYVLGKLGAHKHSDLKPDNIIIDGNFVAHVIDFGEMSAKKNFLISTTHAPHGNRCFSAPETEKLTYYPASDIYSLGCIIYNMIFKMIPFESYASKNNELLKKKQEKFERVHHLKAPSKETYLVTLLKQVDSMEKYESTYDPSQMTVRDELIEIIKKCTLKERESRPKAEELCELIRNIAINLLSPDDFDKFRLICLLAENEQYASGPFGTKEQIEAYLKAGFNEIDSNIKNNLNKIKEILNINCEEGSLSSNDFFAKISK</sequence>
<evidence type="ECO:0000313" key="2">
    <source>
        <dbReference type="EMBL" id="EAX96538.1"/>
    </source>
</evidence>
<proteinExistence type="predicted"/>